<gene>
    <name evidence="2" type="ORF">SAMN05421736_10376</name>
</gene>
<proteinExistence type="predicted"/>
<keyword evidence="3" id="KW-1185">Reference proteome</keyword>
<name>A0A1H3M093_9BACI</name>
<feature type="domain" description="PRC-barrel" evidence="1">
    <location>
        <begin position="1"/>
        <end position="75"/>
    </location>
</feature>
<dbReference type="Pfam" id="PF05239">
    <property type="entry name" value="PRC"/>
    <property type="match status" value="1"/>
</dbReference>
<dbReference type="SUPFAM" id="SSF50346">
    <property type="entry name" value="PRC-barrel domain"/>
    <property type="match status" value="1"/>
</dbReference>
<dbReference type="STRING" id="1503961.SAMN05421736_10376"/>
<evidence type="ECO:0000259" key="1">
    <source>
        <dbReference type="Pfam" id="PF05239"/>
    </source>
</evidence>
<dbReference type="EMBL" id="FNPI01000003">
    <property type="protein sequence ID" value="SDY70187.1"/>
    <property type="molecule type" value="Genomic_DNA"/>
</dbReference>
<reference evidence="3" key="1">
    <citation type="submission" date="2016-10" db="EMBL/GenBank/DDBJ databases">
        <authorList>
            <person name="Varghese N."/>
            <person name="Submissions S."/>
        </authorList>
    </citation>
    <scope>NUCLEOTIDE SEQUENCE [LARGE SCALE GENOMIC DNA]</scope>
    <source>
        <strain evidence="3">SP</strain>
    </source>
</reference>
<sequence length="76" mass="8752">MRLSEISNKEIIDYQKGERLGVLGQTDVVIDETNGQIEAFVIPTVKWFGLGKRDKEVTVYWKQIKKIGQDMIIIEV</sequence>
<dbReference type="Gene3D" id="2.30.30.240">
    <property type="entry name" value="PRC-barrel domain"/>
    <property type="match status" value="1"/>
</dbReference>
<dbReference type="InterPro" id="IPR011033">
    <property type="entry name" value="PRC_barrel-like_sf"/>
</dbReference>
<organism evidence="2 3">
    <name type="scientific">Evansella caseinilytica</name>
    <dbReference type="NCBI Taxonomy" id="1503961"/>
    <lineage>
        <taxon>Bacteria</taxon>
        <taxon>Bacillati</taxon>
        <taxon>Bacillota</taxon>
        <taxon>Bacilli</taxon>
        <taxon>Bacillales</taxon>
        <taxon>Bacillaceae</taxon>
        <taxon>Evansella</taxon>
    </lineage>
</organism>
<accession>A0A1H3M093</accession>
<dbReference type="PANTHER" id="PTHR40061:SF2">
    <property type="entry name" value="PRC-BARREL DOMAIN-CONTAINING PROTEIN"/>
    <property type="match status" value="1"/>
</dbReference>
<dbReference type="Proteomes" id="UP000198935">
    <property type="component" value="Unassembled WGS sequence"/>
</dbReference>
<dbReference type="InterPro" id="IPR014238">
    <property type="entry name" value="Spore_YlmC/YmxH"/>
</dbReference>
<dbReference type="AlphaFoldDB" id="A0A1H3M093"/>
<dbReference type="NCBIfam" id="TIGR02888">
    <property type="entry name" value="spore_YlmC_YmxH"/>
    <property type="match status" value="1"/>
</dbReference>
<evidence type="ECO:0000313" key="2">
    <source>
        <dbReference type="EMBL" id="SDY70187.1"/>
    </source>
</evidence>
<dbReference type="PANTHER" id="PTHR40061">
    <property type="entry name" value="SPORULATION PROTEIN YLMC-RELATED"/>
    <property type="match status" value="1"/>
</dbReference>
<dbReference type="InterPro" id="IPR027275">
    <property type="entry name" value="PRC-brl_dom"/>
</dbReference>
<dbReference type="OrthoDB" id="2468688at2"/>
<protein>
    <submittedName>
        <fullName evidence="2">Sporulation protein, YlmC/YmxH family</fullName>
    </submittedName>
</protein>
<evidence type="ECO:0000313" key="3">
    <source>
        <dbReference type="Proteomes" id="UP000198935"/>
    </source>
</evidence>